<dbReference type="RefSeq" id="WP_091528142.1">
    <property type="nucleotide sequence ID" value="NZ_LT629772.1"/>
</dbReference>
<dbReference type="Gene3D" id="1.20.120.450">
    <property type="entry name" value="dinb family like domain"/>
    <property type="match status" value="1"/>
</dbReference>
<sequence length="177" mass="19857">MDYAELPVDECLLGGDGEMLCFALDRARKEFAWKTGGLDAIQLRHRIPTSTMTLAGLIKHLAFVEDGFTAMAQGRPSGHLQEQQPADAPDEWESALTEEPDALYAVWYGAIERSRNAWAEMIKNGGLDTIVDDPDPAWNKNRRRILVDLLEENLIHLGHVDLLREAVDGRRGHGWPE</sequence>
<accession>A0A1H1YTF8</accession>
<dbReference type="AlphaFoldDB" id="A0A1H1YTF8"/>
<proteinExistence type="predicted"/>
<protein>
    <recommendedName>
        <fullName evidence="3">DinB superfamily protein</fullName>
    </recommendedName>
</protein>
<dbReference type="Proteomes" id="UP000199103">
    <property type="component" value="Chromosome I"/>
</dbReference>
<organism evidence="1 2">
    <name type="scientific">Microlunatus soli</name>
    <dbReference type="NCBI Taxonomy" id="630515"/>
    <lineage>
        <taxon>Bacteria</taxon>
        <taxon>Bacillati</taxon>
        <taxon>Actinomycetota</taxon>
        <taxon>Actinomycetes</taxon>
        <taxon>Propionibacteriales</taxon>
        <taxon>Propionibacteriaceae</taxon>
        <taxon>Microlunatus</taxon>
    </lineage>
</organism>
<dbReference type="OrthoDB" id="4548523at2"/>
<gene>
    <name evidence="1" type="ORF">SAMN04489812_4775</name>
</gene>
<dbReference type="SUPFAM" id="SSF109854">
    <property type="entry name" value="DinB/YfiT-like putative metalloenzymes"/>
    <property type="match status" value="1"/>
</dbReference>
<evidence type="ECO:0008006" key="3">
    <source>
        <dbReference type="Google" id="ProtNLM"/>
    </source>
</evidence>
<dbReference type="InterPro" id="IPR007061">
    <property type="entry name" value="MST-like"/>
</dbReference>
<keyword evidence="2" id="KW-1185">Reference proteome</keyword>
<dbReference type="STRING" id="630515.SAMN04489812_4775"/>
<evidence type="ECO:0000313" key="2">
    <source>
        <dbReference type="Proteomes" id="UP000199103"/>
    </source>
</evidence>
<dbReference type="Pfam" id="PF04978">
    <property type="entry name" value="MST"/>
    <property type="match status" value="1"/>
</dbReference>
<dbReference type="InterPro" id="IPR034660">
    <property type="entry name" value="DinB/YfiT-like"/>
</dbReference>
<name>A0A1H1YTF8_9ACTN</name>
<evidence type="ECO:0000313" key="1">
    <source>
        <dbReference type="EMBL" id="SDT24795.1"/>
    </source>
</evidence>
<dbReference type="EMBL" id="LT629772">
    <property type="protein sequence ID" value="SDT24795.1"/>
    <property type="molecule type" value="Genomic_DNA"/>
</dbReference>
<reference evidence="1 2" key="1">
    <citation type="submission" date="2016-10" db="EMBL/GenBank/DDBJ databases">
        <authorList>
            <person name="de Groot N.N."/>
        </authorList>
    </citation>
    <scope>NUCLEOTIDE SEQUENCE [LARGE SCALE GENOMIC DNA]</scope>
    <source>
        <strain evidence="1 2">DSM 21800</strain>
    </source>
</reference>